<dbReference type="OrthoDB" id="313603at2157"/>
<accession>L9WNF6</accession>
<gene>
    <name evidence="1" type="ORF">C493_18466</name>
</gene>
<reference evidence="1 2" key="1">
    <citation type="journal article" date="2014" name="PLoS Genet.">
        <title>Phylogenetically driven sequencing of extremely halophilic archaea reveals strategies for static and dynamic osmo-response.</title>
        <authorList>
            <person name="Becker E.A."/>
            <person name="Seitzer P.M."/>
            <person name="Tritt A."/>
            <person name="Larsen D."/>
            <person name="Krusor M."/>
            <person name="Yao A.I."/>
            <person name="Wu D."/>
            <person name="Madern D."/>
            <person name="Eisen J.A."/>
            <person name="Darling A.E."/>
            <person name="Facciotti M.T."/>
        </authorList>
    </citation>
    <scope>NUCLEOTIDE SEQUENCE [LARGE SCALE GENOMIC DNA]</scope>
    <source>
        <strain evidence="1 2">JCM 12255</strain>
    </source>
</reference>
<sequence length="55" mass="6271">MFRRRPLTGCPINDTIVDLSFNAVGAVIVTLWGTAYLTDVSDSLSERFDQWYETE</sequence>
<protein>
    <submittedName>
        <fullName evidence="1">Uncharacterized protein</fullName>
    </submittedName>
</protein>
<dbReference type="eggNOG" id="arCOG04662">
    <property type="taxonomic scope" value="Archaea"/>
</dbReference>
<dbReference type="RefSeq" id="WP_007260951.1">
    <property type="nucleotide sequence ID" value="NZ_AOHZ01000084.1"/>
</dbReference>
<dbReference type="STRING" id="1227499.C493_18466"/>
<dbReference type="AlphaFoldDB" id="L9WNF6"/>
<dbReference type="PATRIC" id="fig|1227499.3.peg.3804"/>
<evidence type="ECO:0000313" key="1">
    <source>
        <dbReference type="EMBL" id="ELY50995.1"/>
    </source>
</evidence>
<organism evidence="1 2">
    <name type="scientific">Natronolimnohabitans innermongolicus JCM 12255</name>
    <dbReference type="NCBI Taxonomy" id="1227499"/>
    <lineage>
        <taxon>Archaea</taxon>
        <taxon>Methanobacteriati</taxon>
        <taxon>Methanobacteriota</taxon>
        <taxon>Stenosarchaea group</taxon>
        <taxon>Halobacteria</taxon>
        <taxon>Halobacteriales</taxon>
        <taxon>Natrialbaceae</taxon>
        <taxon>Natronolimnohabitans</taxon>
    </lineage>
</organism>
<proteinExistence type="predicted"/>
<evidence type="ECO:0000313" key="2">
    <source>
        <dbReference type="Proteomes" id="UP000011602"/>
    </source>
</evidence>
<dbReference type="Proteomes" id="UP000011602">
    <property type="component" value="Unassembled WGS sequence"/>
</dbReference>
<keyword evidence="2" id="KW-1185">Reference proteome</keyword>
<dbReference type="EMBL" id="AOHZ01000084">
    <property type="protein sequence ID" value="ELY50995.1"/>
    <property type="molecule type" value="Genomic_DNA"/>
</dbReference>
<comment type="caution">
    <text evidence="1">The sequence shown here is derived from an EMBL/GenBank/DDBJ whole genome shotgun (WGS) entry which is preliminary data.</text>
</comment>
<name>L9WNF6_9EURY</name>